<evidence type="ECO:0000259" key="1">
    <source>
        <dbReference type="Pfam" id="PF14134"/>
    </source>
</evidence>
<dbReference type="AlphaFoldDB" id="W2UMN0"/>
<dbReference type="RefSeq" id="WP_038267315.1">
    <property type="nucleotide sequence ID" value="NZ_AYXY01000023.1"/>
</dbReference>
<protein>
    <recommendedName>
        <fullName evidence="1">DUF4301 domain-containing protein</fullName>
    </recommendedName>
</protein>
<keyword evidence="3" id="KW-1185">Reference proteome</keyword>
<reference evidence="2 3" key="2">
    <citation type="journal article" date="2016" name="Genome Announc.">
        <title>Draft Genome Sequence of Zhouia amylolytica AD3, Isolated from Tidal Flat Sediment.</title>
        <authorList>
            <person name="Jia B."/>
            <person name="Jin H.M."/>
            <person name="Lee H.J."/>
            <person name="Jeon C.O."/>
        </authorList>
    </citation>
    <scope>NUCLEOTIDE SEQUENCE [LARGE SCALE GENOMIC DNA]</scope>
    <source>
        <strain evidence="2 3">AD3</strain>
    </source>
</reference>
<dbReference type="EMBL" id="AYXY01000023">
    <property type="protein sequence ID" value="ETN94607.1"/>
    <property type="molecule type" value="Genomic_DNA"/>
</dbReference>
<organism evidence="2 3">
    <name type="scientific">Zhouia amylolytica AD3</name>
    <dbReference type="NCBI Taxonomy" id="1286632"/>
    <lineage>
        <taxon>Bacteria</taxon>
        <taxon>Pseudomonadati</taxon>
        <taxon>Bacteroidota</taxon>
        <taxon>Flavobacteriia</taxon>
        <taxon>Flavobacteriales</taxon>
        <taxon>Flavobacteriaceae</taxon>
        <taxon>Zhouia</taxon>
    </lineage>
</organism>
<feature type="domain" description="DUF4301" evidence="1">
    <location>
        <begin position="6"/>
        <end position="516"/>
    </location>
</feature>
<reference evidence="3" key="1">
    <citation type="submission" date="2013-11" db="EMBL/GenBank/DDBJ databases">
        <title>Draft genome sequence from a member of Zhouia, isolated tidal flat.</title>
        <authorList>
            <person name="Jin H."/>
            <person name="Jeon C.O."/>
        </authorList>
    </citation>
    <scope>NUCLEOTIDE SEQUENCE [LARGE SCALE GENOMIC DNA]</scope>
    <source>
        <strain evidence="3">AD3</strain>
    </source>
</reference>
<dbReference type="InterPro" id="IPR025393">
    <property type="entry name" value="DUF4301"/>
</dbReference>
<name>W2UMN0_9FLAO</name>
<accession>W2UMN0</accession>
<dbReference type="PATRIC" id="fig|1286632.3.peg.2543"/>
<evidence type="ECO:0000313" key="3">
    <source>
        <dbReference type="Proteomes" id="UP000018850"/>
    </source>
</evidence>
<dbReference type="STRING" id="376730.SAMN04487906_1652"/>
<gene>
    <name evidence="2" type="ORF">P278_25500</name>
</gene>
<evidence type="ECO:0000313" key="2">
    <source>
        <dbReference type="EMBL" id="ETN94607.1"/>
    </source>
</evidence>
<dbReference type="SUPFAM" id="SSF53448">
    <property type="entry name" value="Nucleotide-diphospho-sugar transferases"/>
    <property type="match status" value="1"/>
</dbReference>
<comment type="caution">
    <text evidence="2">The sequence shown here is derived from an EMBL/GenBank/DDBJ whole genome shotgun (WGS) entry which is preliminary data.</text>
</comment>
<sequence>MKLFSTSDEKQIADHGISLEKIENQLETFKEGIPFVNMISSAVIGNGIRRCTNQEKEDYISTFEARKEGFKLLKFVPASGAATRMFKELFKFLKEFHPHEESINAYVNRTNASMVSTFFIGMEKFPFYDEVMHSLKMKHADYNLLSDDIQKYYFVKEMLLENGLNYGGYPKGLLPFHKYTAETMTAFEEHLYEAALYATSNGEAYLHFTISEDHANKFDKEFDRIEKKVEKETGVSFIISFSYQKKSTDTIAVDMQDKPFRESDNTLLFRPAGHGALIENLNEQEGDVLFVKNIDNVVVARLRSEIAAYKKMLAGMLFDIQETAFSYRRALDKESVDEVLINEIKDFIAKELNVVVKPDFYKYKEVYQVAYLKEKLDRPIRICGMVKNEGEPGGGPFWIKDEDGNVSLQIIESAQMDMSNSKQRGILKTATHFNPVDLVCGVKNYVGEKYDLSKFTNPRQGFITEKTKNGKALKAMELPGLWNGGMANWNTVFVEVPLITFNPVKTVNDLLKPPHQVSK</sequence>
<dbReference type="InterPro" id="IPR029044">
    <property type="entry name" value="Nucleotide-diphossugar_trans"/>
</dbReference>
<proteinExistence type="predicted"/>
<dbReference type="Proteomes" id="UP000018850">
    <property type="component" value="Unassembled WGS sequence"/>
</dbReference>
<dbReference type="Pfam" id="PF14134">
    <property type="entry name" value="DUF4301"/>
    <property type="match status" value="1"/>
</dbReference>
<dbReference type="eggNOG" id="COG3172">
    <property type="taxonomic scope" value="Bacteria"/>
</dbReference>